<dbReference type="EMBL" id="MU003851">
    <property type="protein sequence ID" value="KAF2717148.1"/>
    <property type="molecule type" value="Genomic_DNA"/>
</dbReference>
<comment type="caution">
    <text evidence="2">The sequence shown here is derived from an EMBL/GenBank/DDBJ whole genome shotgun (WGS) entry which is preliminary data.</text>
</comment>
<accession>A0A9P4UKU6</accession>
<sequence length="217" mass="23278">MADPPPAKRLKLKLKGPRPLIRHGNDSDEDTITVARPRRPSSLKKSSAVVDATSSELVNRSNDSASDISSVPPSPEPIVIAPTLDGTSRKTDYGDFMSYYIDDGSDEKHNQEVNIVAKPTSPVLPKQAAPARKSTSTVSKVTQEPLPSKILDEDARHGRQPTAAHDPFPPAMTGPLPNVAPRPQHALAGASSHPPGRHDPHPQAISQNQPPVQVLPR</sequence>
<feature type="region of interest" description="Disordered" evidence="1">
    <location>
        <begin position="116"/>
        <end position="217"/>
    </location>
</feature>
<feature type="compositionally biased region" description="Polar residues" evidence="1">
    <location>
        <begin position="133"/>
        <end position="142"/>
    </location>
</feature>
<gene>
    <name evidence="2" type="ORF">K431DRAFT_288820</name>
</gene>
<reference evidence="2" key="1">
    <citation type="journal article" date="2020" name="Stud. Mycol.">
        <title>101 Dothideomycetes genomes: a test case for predicting lifestyles and emergence of pathogens.</title>
        <authorList>
            <person name="Haridas S."/>
            <person name="Albert R."/>
            <person name="Binder M."/>
            <person name="Bloem J."/>
            <person name="Labutti K."/>
            <person name="Salamov A."/>
            <person name="Andreopoulos B."/>
            <person name="Baker S."/>
            <person name="Barry K."/>
            <person name="Bills G."/>
            <person name="Bluhm B."/>
            <person name="Cannon C."/>
            <person name="Castanera R."/>
            <person name="Culley D."/>
            <person name="Daum C."/>
            <person name="Ezra D."/>
            <person name="Gonzalez J."/>
            <person name="Henrissat B."/>
            <person name="Kuo A."/>
            <person name="Liang C."/>
            <person name="Lipzen A."/>
            <person name="Lutzoni F."/>
            <person name="Magnuson J."/>
            <person name="Mondo S."/>
            <person name="Nolan M."/>
            <person name="Ohm R."/>
            <person name="Pangilinan J."/>
            <person name="Park H.-J."/>
            <person name="Ramirez L."/>
            <person name="Alfaro M."/>
            <person name="Sun H."/>
            <person name="Tritt A."/>
            <person name="Yoshinaga Y."/>
            <person name="Zwiers L.-H."/>
            <person name="Turgeon B."/>
            <person name="Goodwin S."/>
            <person name="Spatafora J."/>
            <person name="Crous P."/>
            <person name="Grigoriev I."/>
        </authorList>
    </citation>
    <scope>NUCLEOTIDE SEQUENCE</scope>
    <source>
        <strain evidence="2">CBS 116435</strain>
    </source>
</reference>
<evidence type="ECO:0000313" key="2">
    <source>
        <dbReference type="EMBL" id="KAF2717148.1"/>
    </source>
</evidence>
<dbReference type="Proteomes" id="UP000799441">
    <property type="component" value="Unassembled WGS sequence"/>
</dbReference>
<feature type="region of interest" description="Disordered" evidence="1">
    <location>
        <begin position="1"/>
        <end position="92"/>
    </location>
</feature>
<evidence type="ECO:0000313" key="3">
    <source>
        <dbReference type="Proteomes" id="UP000799441"/>
    </source>
</evidence>
<keyword evidence="3" id="KW-1185">Reference proteome</keyword>
<name>A0A9P4UKU6_9PEZI</name>
<dbReference type="AlphaFoldDB" id="A0A9P4UKU6"/>
<protein>
    <submittedName>
        <fullName evidence="2">Uncharacterized protein</fullName>
    </submittedName>
</protein>
<feature type="non-terminal residue" evidence="2">
    <location>
        <position position="217"/>
    </location>
</feature>
<organism evidence="2 3">
    <name type="scientific">Polychaeton citri CBS 116435</name>
    <dbReference type="NCBI Taxonomy" id="1314669"/>
    <lineage>
        <taxon>Eukaryota</taxon>
        <taxon>Fungi</taxon>
        <taxon>Dikarya</taxon>
        <taxon>Ascomycota</taxon>
        <taxon>Pezizomycotina</taxon>
        <taxon>Dothideomycetes</taxon>
        <taxon>Dothideomycetidae</taxon>
        <taxon>Capnodiales</taxon>
        <taxon>Capnodiaceae</taxon>
        <taxon>Polychaeton</taxon>
    </lineage>
</organism>
<evidence type="ECO:0000256" key="1">
    <source>
        <dbReference type="SAM" id="MobiDB-lite"/>
    </source>
</evidence>
<proteinExistence type="predicted"/>
<feature type="compositionally biased region" description="Polar residues" evidence="1">
    <location>
        <begin position="52"/>
        <end position="67"/>
    </location>
</feature>